<proteinExistence type="predicted"/>
<dbReference type="PANTHER" id="PTHR43625:SF40">
    <property type="entry name" value="ALDO-KETO REDUCTASE YAKC [NADP(+)]"/>
    <property type="match status" value="1"/>
</dbReference>
<dbReference type="InterPro" id="IPR020471">
    <property type="entry name" value="AKR"/>
</dbReference>
<dbReference type="InterPro" id="IPR050791">
    <property type="entry name" value="Aldo-Keto_reductase"/>
</dbReference>
<dbReference type="PROSITE" id="PS51257">
    <property type="entry name" value="PROKAR_LIPOPROTEIN"/>
    <property type="match status" value="1"/>
</dbReference>
<dbReference type="OrthoDB" id="9772407at2"/>
<evidence type="ECO:0000259" key="2">
    <source>
        <dbReference type="Pfam" id="PF00248"/>
    </source>
</evidence>
<dbReference type="InterPro" id="IPR023210">
    <property type="entry name" value="NADP_OxRdtase_dom"/>
</dbReference>
<dbReference type="EMBL" id="FUYB01000009">
    <property type="protein sequence ID" value="SKA80701.1"/>
    <property type="molecule type" value="Genomic_DNA"/>
</dbReference>
<dbReference type="InterPro" id="IPR036812">
    <property type="entry name" value="NAD(P)_OxRdtase_dom_sf"/>
</dbReference>
<reference evidence="3 4" key="1">
    <citation type="submission" date="2017-02" db="EMBL/GenBank/DDBJ databases">
        <authorList>
            <person name="Peterson S.W."/>
        </authorList>
    </citation>
    <scope>NUCLEOTIDE SEQUENCE [LARGE SCALE GENOMIC DNA]</scope>
    <source>
        <strain evidence="3 4">ATCC 49788</strain>
    </source>
</reference>
<protein>
    <submittedName>
        <fullName evidence="3">Predicted oxidoreductase</fullName>
    </submittedName>
</protein>
<keyword evidence="4" id="KW-1185">Reference proteome</keyword>
<dbReference type="Proteomes" id="UP000190460">
    <property type="component" value="Unassembled WGS sequence"/>
</dbReference>
<evidence type="ECO:0000313" key="3">
    <source>
        <dbReference type="EMBL" id="SKA80701.1"/>
    </source>
</evidence>
<gene>
    <name evidence="3" type="ORF">SAMN02745130_02107</name>
</gene>
<dbReference type="GO" id="GO:0005737">
    <property type="term" value="C:cytoplasm"/>
    <property type="evidence" value="ECO:0007669"/>
    <property type="project" value="TreeGrafter"/>
</dbReference>
<accession>A0A1T4WVP1</accession>
<organism evidence="3 4">
    <name type="scientific">Thiothrix eikelboomii</name>
    <dbReference type="NCBI Taxonomy" id="92487"/>
    <lineage>
        <taxon>Bacteria</taxon>
        <taxon>Pseudomonadati</taxon>
        <taxon>Pseudomonadota</taxon>
        <taxon>Gammaproteobacteria</taxon>
        <taxon>Thiotrichales</taxon>
        <taxon>Thiotrichaceae</taxon>
        <taxon>Thiothrix</taxon>
    </lineage>
</organism>
<dbReference type="STRING" id="92487.SAMN02745130_02107"/>
<dbReference type="AlphaFoldDB" id="A0A1T4WVP1"/>
<sequence length="341" mass="36808">MHTRTLGPFQVSALGLGCMSFSMGYGPADDAESARVLQAALDAGYSFLDTASMYGGGHNESLIGATLKQRRHEFVLASKCGLSKDETGKPVVNGRPEVLKKQCEDSLKRLQTEVIDLYYLHRLDPKVPVEESVGGLADLIHAGKIRSLGLSEISTASLRRAQAEHPVTAVQSEYSLWSRTPETSLLAACAELGVSFIPFSPLGRGFFTGKAQDVTHLTKDDVRCTNARPRFEPEAFAANSQLLQPFAELAKQQGCTLAQLALAWLLAQKNAEGEPTLIPIPGTKHLDYLLENAGAADLQLPPATVTALNELINESTIQGQRYTAALMASMDAERDRLAPTD</sequence>
<dbReference type="GO" id="GO:0016491">
    <property type="term" value="F:oxidoreductase activity"/>
    <property type="evidence" value="ECO:0007669"/>
    <property type="project" value="UniProtKB-KW"/>
</dbReference>
<evidence type="ECO:0000313" key="4">
    <source>
        <dbReference type="Proteomes" id="UP000190460"/>
    </source>
</evidence>
<dbReference type="SUPFAM" id="SSF51430">
    <property type="entry name" value="NAD(P)-linked oxidoreductase"/>
    <property type="match status" value="1"/>
</dbReference>
<feature type="domain" description="NADP-dependent oxidoreductase" evidence="2">
    <location>
        <begin position="14"/>
        <end position="312"/>
    </location>
</feature>
<dbReference type="PANTHER" id="PTHR43625">
    <property type="entry name" value="AFLATOXIN B1 ALDEHYDE REDUCTASE"/>
    <property type="match status" value="1"/>
</dbReference>
<evidence type="ECO:0000256" key="1">
    <source>
        <dbReference type="ARBA" id="ARBA00023002"/>
    </source>
</evidence>
<keyword evidence="1" id="KW-0560">Oxidoreductase</keyword>
<name>A0A1T4WVP1_9GAMM</name>
<dbReference type="Gene3D" id="3.20.20.100">
    <property type="entry name" value="NADP-dependent oxidoreductase domain"/>
    <property type="match status" value="1"/>
</dbReference>
<dbReference type="PRINTS" id="PR00069">
    <property type="entry name" value="ALDKETRDTASE"/>
</dbReference>
<dbReference type="Pfam" id="PF00248">
    <property type="entry name" value="Aldo_ket_red"/>
    <property type="match status" value="1"/>
</dbReference>